<accession>A0A1H7YA92</accession>
<gene>
    <name evidence="1" type="ORF">SAMN04488003_10147</name>
</gene>
<dbReference type="EMBL" id="FOCI01000001">
    <property type="protein sequence ID" value="SEM42238.1"/>
    <property type="molecule type" value="Genomic_DNA"/>
</dbReference>
<protein>
    <submittedName>
        <fullName evidence="1">Uncharacterized protein</fullName>
    </submittedName>
</protein>
<evidence type="ECO:0000313" key="2">
    <source>
        <dbReference type="Proteomes" id="UP000199585"/>
    </source>
</evidence>
<dbReference type="Proteomes" id="UP000199585">
    <property type="component" value="Unassembled WGS sequence"/>
</dbReference>
<sequence length="47" mass="5207">MERAALRGRPSHFMDARFGGAAPRLRPGCAVPRDIFDQKNGGRTIRP</sequence>
<organism evidence="1 2">
    <name type="scientific">Loktanella fryxellensis</name>
    <dbReference type="NCBI Taxonomy" id="245187"/>
    <lineage>
        <taxon>Bacteria</taxon>
        <taxon>Pseudomonadati</taxon>
        <taxon>Pseudomonadota</taxon>
        <taxon>Alphaproteobacteria</taxon>
        <taxon>Rhodobacterales</taxon>
        <taxon>Roseobacteraceae</taxon>
        <taxon>Loktanella</taxon>
    </lineage>
</organism>
<evidence type="ECO:0000313" key="1">
    <source>
        <dbReference type="EMBL" id="SEM42238.1"/>
    </source>
</evidence>
<name>A0A1H7YA92_9RHOB</name>
<dbReference type="STRING" id="245187.SAMN04488003_10147"/>
<dbReference type="AlphaFoldDB" id="A0A1H7YA92"/>
<proteinExistence type="predicted"/>
<reference evidence="1 2" key="1">
    <citation type="submission" date="2016-10" db="EMBL/GenBank/DDBJ databases">
        <authorList>
            <person name="de Groot N.N."/>
        </authorList>
    </citation>
    <scope>NUCLEOTIDE SEQUENCE [LARGE SCALE GENOMIC DNA]</scope>
    <source>
        <strain evidence="1 2">DSM 16213</strain>
    </source>
</reference>
<keyword evidence="2" id="KW-1185">Reference proteome</keyword>